<accession>A0A561QQY0</accession>
<proteinExistence type="predicted"/>
<comment type="caution">
    <text evidence="1">The sequence shown here is derived from an EMBL/GenBank/DDBJ whole genome shotgun (WGS) entry which is preliminary data.</text>
</comment>
<sequence length="589" mass="63074">MGARPTVKGWHDVAVTAAKLDIAPVSQGPGALVERMEIARSRIEERFLEGGAALLSILDVLNKLIGSLDQVTGSLDEETANATMAELEQTVARLSGLSGIEVGRQTGFKSLAGAERNLRPHAEDMQETLRYLRTFAVTAKIAGAGIADFAGFAEEILERIQEGTRQVDDFAKKLNLLGKGLGSVMVKGEKIVQSYDKTIPAIVTGLSNGGTEIGKQRKLLMERAESVRAIARGIQGKLASTLSAMQIGDITRQRIEHCQSSLKLLDEYLSSPEAASLTGAQRESLSAVIGQLVSMQLGQSIDDFDRDTGKIVATVVSFRSDLMQIDGLRRAITEGDDDGSDNAMRQLEGNVAAARTAVREIEAVAGEASELSRSTAATVDELVKGIGVVQLVRTDIHYMALNTNLRCGKIGEEGKAINVITAELRNYAAQLDETADKIMVELHTLEGAALKLTAIEEAEAKDSLDLRLEKALDNIRLVGDRMDIEVKNLSEQSRTAVGDMDASLARLDFKAELGEVLRACAEDSASFEEILPAAGIETALADLGGRIGRLYTMVSERELHAAVLGTEPPAETAVVASVMSDDDIDDALF</sequence>
<reference evidence="1 2" key="1">
    <citation type="submission" date="2019-06" db="EMBL/GenBank/DDBJ databases">
        <title>Sorghum-associated microbial communities from plants grown in Nebraska, USA.</title>
        <authorList>
            <person name="Schachtman D."/>
        </authorList>
    </citation>
    <scope>NUCLEOTIDE SEQUENCE [LARGE SCALE GENOMIC DNA]</scope>
    <source>
        <strain evidence="1 2">1225</strain>
    </source>
</reference>
<dbReference type="Proteomes" id="UP000320653">
    <property type="component" value="Unassembled WGS sequence"/>
</dbReference>
<gene>
    <name evidence="1" type="ORF">FHW37_10435</name>
</gene>
<dbReference type="AlphaFoldDB" id="A0A561QQY0"/>
<organism evidence="1 2">
    <name type="scientific">Neorhizobium alkalisoli</name>
    <dbReference type="NCBI Taxonomy" id="528178"/>
    <lineage>
        <taxon>Bacteria</taxon>
        <taxon>Pseudomonadati</taxon>
        <taxon>Pseudomonadota</taxon>
        <taxon>Alphaproteobacteria</taxon>
        <taxon>Hyphomicrobiales</taxon>
        <taxon>Rhizobiaceae</taxon>
        <taxon>Rhizobium/Agrobacterium group</taxon>
        <taxon>Neorhizobium</taxon>
    </lineage>
</organism>
<evidence type="ECO:0000313" key="1">
    <source>
        <dbReference type="EMBL" id="TWF52769.1"/>
    </source>
</evidence>
<evidence type="ECO:0008006" key="3">
    <source>
        <dbReference type="Google" id="ProtNLM"/>
    </source>
</evidence>
<protein>
    <recommendedName>
        <fullName evidence="3">Methyl-accepting chemotaxis protein</fullName>
    </recommendedName>
</protein>
<keyword evidence="2" id="KW-1185">Reference proteome</keyword>
<evidence type="ECO:0000313" key="2">
    <source>
        <dbReference type="Proteomes" id="UP000320653"/>
    </source>
</evidence>
<name>A0A561QQY0_9HYPH</name>
<dbReference type="EMBL" id="VIWP01000004">
    <property type="protein sequence ID" value="TWF52769.1"/>
    <property type="molecule type" value="Genomic_DNA"/>
</dbReference>